<dbReference type="EMBL" id="LNQE01000290">
    <property type="protein sequence ID" value="KUG27772.1"/>
    <property type="molecule type" value="Genomic_DNA"/>
</dbReference>
<sequence>MRSVKRRRLLYEKVSISNWFFEVREGIIRCVPGSRVRRGPRPGASLGPTCGRRDGPLNDGGFDGLEAHAQERFLVVLSAAPGFVSLPRGMAQGQVVPDGHPRQRMERNLATKLGKALYNSCAAIVETVFGWRRDDDQGRISTLCDVCRDKLRPGSRGGRLAA</sequence>
<gene>
    <name evidence="1" type="ORF">ASZ90_002374</name>
</gene>
<organism evidence="1">
    <name type="scientific">hydrocarbon metagenome</name>
    <dbReference type="NCBI Taxonomy" id="938273"/>
    <lineage>
        <taxon>unclassified sequences</taxon>
        <taxon>metagenomes</taxon>
        <taxon>ecological metagenomes</taxon>
    </lineage>
</organism>
<reference evidence="1" key="1">
    <citation type="journal article" date="2015" name="Proc. Natl. Acad. Sci. U.S.A.">
        <title>Networks of energetic and metabolic interactions define dynamics in microbial communities.</title>
        <authorList>
            <person name="Embree M."/>
            <person name="Liu J.K."/>
            <person name="Al-Bassam M.M."/>
            <person name="Zengler K."/>
        </authorList>
    </citation>
    <scope>NUCLEOTIDE SEQUENCE</scope>
</reference>
<protein>
    <submittedName>
        <fullName evidence="1">Uncharacterized protein</fullName>
    </submittedName>
</protein>
<proteinExistence type="predicted"/>
<accession>A0A0W8G415</accession>
<comment type="caution">
    <text evidence="1">The sequence shown here is derived from an EMBL/GenBank/DDBJ whole genome shotgun (WGS) entry which is preliminary data.</text>
</comment>
<dbReference type="AlphaFoldDB" id="A0A0W8G415"/>
<evidence type="ECO:0000313" key="1">
    <source>
        <dbReference type="EMBL" id="KUG27772.1"/>
    </source>
</evidence>
<name>A0A0W8G415_9ZZZZ</name>